<sequence length="158" mass="17582">MKKLALFAVALLMLSACEQKQAEQIEWQLPLEAQEDPHGSQNLAVVPDWAVAIPGEAELVWLEKSTTKTIPSIVSLGTATQVNGWDVQLLGLATGLRVENSAFLNDENVHNPAAFVQISKDGDIHYRGWLYQNFPELFGMDNLEWKVWLKGITLRPAS</sequence>
<gene>
    <name evidence="2" type="ORF">MMIC_P1573</name>
</gene>
<dbReference type="Proteomes" id="UP000231632">
    <property type="component" value="Unassembled WGS sequence"/>
</dbReference>
<dbReference type="PROSITE" id="PS51257">
    <property type="entry name" value="PROKAR_LIPOPROTEIN"/>
    <property type="match status" value="1"/>
</dbReference>
<dbReference type="AlphaFoldDB" id="A0A1L8CNV2"/>
<dbReference type="EMBL" id="BDFD01000013">
    <property type="protein sequence ID" value="GAV20602.1"/>
    <property type="molecule type" value="Genomic_DNA"/>
</dbReference>
<evidence type="ECO:0000313" key="2">
    <source>
        <dbReference type="EMBL" id="GAV20602.1"/>
    </source>
</evidence>
<evidence type="ECO:0000256" key="1">
    <source>
        <dbReference type="SAM" id="SignalP"/>
    </source>
</evidence>
<reference evidence="2 3" key="1">
    <citation type="journal article" date="2017" name="Arch. Microbiol.">
        <title>Mariprofundus micogutta sp. nov., a novel iron-oxidizing zetaproteobacterium isolated from a deep-sea hydrothermal field at the Bayonnaise knoll of the Izu-Ogasawara arc, and a description of Mariprofundales ord. nov. and Zetaproteobacteria classis nov.</title>
        <authorList>
            <person name="Makita H."/>
            <person name="Tanaka E."/>
            <person name="Mitsunobu S."/>
            <person name="Miyazaki M."/>
            <person name="Nunoura T."/>
            <person name="Uematsu K."/>
            <person name="Takaki Y."/>
            <person name="Nishi S."/>
            <person name="Shimamura S."/>
            <person name="Takai K."/>
        </authorList>
    </citation>
    <scope>NUCLEOTIDE SEQUENCE [LARGE SCALE GENOMIC DNA]</scope>
    <source>
        <strain evidence="2 3">ET2</strain>
    </source>
</reference>
<accession>A0A1L8CNV2</accession>
<feature type="signal peptide" evidence="1">
    <location>
        <begin position="1"/>
        <end position="22"/>
    </location>
</feature>
<comment type="caution">
    <text evidence="2">The sequence shown here is derived from an EMBL/GenBank/DDBJ whole genome shotgun (WGS) entry which is preliminary data.</text>
</comment>
<dbReference type="RefSeq" id="WP_072659920.1">
    <property type="nucleotide sequence ID" value="NZ_BDFD01000013.1"/>
</dbReference>
<protein>
    <recommendedName>
        <fullName evidence="4">DUF2155 domain-containing protein</fullName>
    </recommendedName>
</protein>
<evidence type="ECO:0008006" key="4">
    <source>
        <dbReference type="Google" id="ProtNLM"/>
    </source>
</evidence>
<feature type="chain" id="PRO_5013381288" description="DUF2155 domain-containing protein" evidence="1">
    <location>
        <begin position="23"/>
        <end position="158"/>
    </location>
</feature>
<proteinExistence type="predicted"/>
<evidence type="ECO:0000313" key="3">
    <source>
        <dbReference type="Proteomes" id="UP000231632"/>
    </source>
</evidence>
<organism evidence="2 3">
    <name type="scientific">Mariprofundus micogutta</name>
    <dbReference type="NCBI Taxonomy" id="1921010"/>
    <lineage>
        <taxon>Bacteria</taxon>
        <taxon>Pseudomonadati</taxon>
        <taxon>Pseudomonadota</taxon>
        <taxon>Candidatius Mariprofundia</taxon>
        <taxon>Mariprofundales</taxon>
        <taxon>Mariprofundaceae</taxon>
        <taxon>Mariprofundus</taxon>
    </lineage>
</organism>
<keyword evidence="1" id="KW-0732">Signal</keyword>
<keyword evidence="3" id="KW-1185">Reference proteome</keyword>
<name>A0A1L8CNV2_9PROT</name>